<evidence type="ECO:0000313" key="3">
    <source>
        <dbReference type="Proteomes" id="UP000466730"/>
    </source>
</evidence>
<reference evidence="2 3" key="1">
    <citation type="submission" date="2019-11" db="EMBL/GenBank/DDBJ databases">
        <title>Draft Whole-Genome sequence of the marine photosynthetic bacterium Rhodovulum strictum DSM 11289.</title>
        <authorList>
            <person name="Kyndt J.A."/>
            <person name="Meyer T.E."/>
        </authorList>
    </citation>
    <scope>NUCLEOTIDE SEQUENCE [LARGE SCALE GENOMIC DNA]</scope>
    <source>
        <strain evidence="2 3">DSM 11289</strain>
    </source>
</reference>
<feature type="region of interest" description="Disordered" evidence="1">
    <location>
        <begin position="1"/>
        <end position="27"/>
    </location>
</feature>
<dbReference type="RefSeq" id="WP_153750116.1">
    <property type="nucleotide sequence ID" value="NZ_WJPO01000048.1"/>
</dbReference>
<dbReference type="Proteomes" id="UP000466730">
    <property type="component" value="Unassembled WGS sequence"/>
</dbReference>
<keyword evidence="3" id="KW-1185">Reference proteome</keyword>
<proteinExistence type="predicted"/>
<organism evidence="2 3">
    <name type="scientific">Rhodovulum strictum</name>
    <dbReference type="NCBI Taxonomy" id="58314"/>
    <lineage>
        <taxon>Bacteria</taxon>
        <taxon>Pseudomonadati</taxon>
        <taxon>Pseudomonadota</taxon>
        <taxon>Alphaproteobacteria</taxon>
        <taxon>Rhodobacterales</taxon>
        <taxon>Paracoccaceae</taxon>
        <taxon>Rhodovulum</taxon>
    </lineage>
</organism>
<gene>
    <name evidence="2" type="ORF">GH815_17970</name>
</gene>
<accession>A0A844BB95</accession>
<comment type="caution">
    <text evidence="2">The sequence shown here is derived from an EMBL/GenBank/DDBJ whole genome shotgun (WGS) entry which is preliminary data.</text>
</comment>
<evidence type="ECO:0000256" key="1">
    <source>
        <dbReference type="SAM" id="MobiDB-lite"/>
    </source>
</evidence>
<name>A0A844BB95_9RHOB</name>
<feature type="non-terminal residue" evidence="2">
    <location>
        <position position="60"/>
    </location>
</feature>
<dbReference type="EMBL" id="WJPO01000048">
    <property type="protein sequence ID" value="MRH22860.1"/>
    <property type="molecule type" value="Genomic_DNA"/>
</dbReference>
<feature type="compositionally biased region" description="Acidic residues" evidence="1">
    <location>
        <begin position="1"/>
        <end position="22"/>
    </location>
</feature>
<evidence type="ECO:0000313" key="2">
    <source>
        <dbReference type="EMBL" id="MRH22860.1"/>
    </source>
</evidence>
<dbReference type="AlphaFoldDB" id="A0A844BB95"/>
<protein>
    <submittedName>
        <fullName evidence="2">Uncharacterized protein</fullName>
    </submittedName>
</protein>
<sequence length="60" mass="6187">MGCSLETDDEVGEAGEASPEDDGSGRRVVFSGKISAEALGAGETLAREAAALDLTDFVRR</sequence>